<comment type="caution">
    <text evidence="7">The sequence shown here is derived from an EMBL/GenBank/DDBJ whole genome shotgun (WGS) entry which is preliminary data.</text>
</comment>
<sequence>MTIDVDAPVPFPSDIEIAESADITPVADLARDALGIPAAALVPYGHTKAKVSIPWLTTLEDRPDGHLVLVTAMSPTPAGEGKTTTSVGLADALRRIGENSVVALREPSMGPVFGIKGGAAGGGYAQVVPMVDINLAFTGDFAAIAAANNLLAAMIDNHLHHGNALDIDARTITWKRVVDLNDRALRGIVIGLGGLVNGIPREDGFDIVVASEVMAILCLATSLADLRRRLGDVVVAHTRTKQPVTARDLGAEGAMTVLLRDALAPNLVQTLEHTPAFIHGGPFANIAHGCNSVMATRAALKLGDWVVTEAGFGADLGAEKFVDITCRAAGLRPAVAVVVATVRALKFHGGVPVGEVDREDLAAVGAGMTNLRRHLDNVRGVLGLTPVVAVNRFPSDTDAEVDLVVRMCRHEGVRAYPATHVRDGGVGAEALARGVVEAVREGRSDMRFVYDDHLSLEKKAEAVATRVYGASRVAFEPKARRRLEQIEAEGHGHLPICMAKTQASFSTDPSLRGAPSGHTVTVREVRLAAGAGFVVLVTGEIMTMPGLPREPAAHRIDVDDDGRVVGLS</sequence>
<dbReference type="Proteomes" id="UP001500945">
    <property type="component" value="Unassembled WGS sequence"/>
</dbReference>
<keyword evidence="2 6" id="KW-0554">One-carbon metabolism</keyword>
<dbReference type="RefSeq" id="WP_345204315.1">
    <property type="nucleotide sequence ID" value="NZ_BAABGM010000010.1"/>
</dbReference>
<dbReference type="Pfam" id="PF01268">
    <property type="entry name" value="FTHFS"/>
    <property type="match status" value="1"/>
</dbReference>
<dbReference type="InterPro" id="IPR027417">
    <property type="entry name" value="P-loop_NTPase"/>
</dbReference>
<dbReference type="InterPro" id="IPR000559">
    <property type="entry name" value="Formate_THF_ligase"/>
</dbReference>
<evidence type="ECO:0000256" key="1">
    <source>
        <dbReference type="ARBA" id="ARBA00004777"/>
    </source>
</evidence>
<dbReference type="NCBIfam" id="NF010030">
    <property type="entry name" value="PRK13505.1"/>
    <property type="match status" value="1"/>
</dbReference>
<evidence type="ECO:0000256" key="5">
    <source>
        <dbReference type="ARBA" id="ARBA00022840"/>
    </source>
</evidence>
<organism evidence="7 8">
    <name type="scientific">Fodinibacter luteus</name>
    <dbReference type="NCBI Taxonomy" id="552064"/>
    <lineage>
        <taxon>Bacteria</taxon>
        <taxon>Bacillati</taxon>
        <taxon>Actinomycetota</taxon>
        <taxon>Actinomycetes</taxon>
        <taxon>Micrococcales</taxon>
        <taxon>Intrasporangiaceae</taxon>
        <taxon>Fodinibacter (ex Wang et al. 2009)</taxon>
    </lineage>
</organism>
<dbReference type="CDD" id="cd00477">
    <property type="entry name" value="FTHFS"/>
    <property type="match status" value="1"/>
</dbReference>
<dbReference type="HAMAP" id="MF_01543">
    <property type="entry name" value="FTHFS"/>
    <property type="match status" value="1"/>
</dbReference>
<evidence type="ECO:0000256" key="2">
    <source>
        <dbReference type="ARBA" id="ARBA00022563"/>
    </source>
</evidence>
<dbReference type="PROSITE" id="PS00721">
    <property type="entry name" value="FTHFS_1"/>
    <property type="match status" value="1"/>
</dbReference>
<proteinExistence type="inferred from homology"/>
<dbReference type="EMBL" id="BAABGM010000010">
    <property type="protein sequence ID" value="GAA4403823.1"/>
    <property type="molecule type" value="Genomic_DNA"/>
</dbReference>
<dbReference type="GO" id="GO:0016874">
    <property type="term" value="F:ligase activity"/>
    <property type="evidence" value="ECO:0007669"/>
    <property type="project" value="UniProtKB-KW"/>
</dbReference>
<comment type="catalytic activity">
    <reaction evidence="6">
        <text>(6S)-5,6,7,8-tetrahydrofolate + formate + ATP = (6R)-10-formyltetrahydrofolate + ADP + phosphate</text>
        <dbReference type="Rhea" id="RHEA:20221"/>
        <dbReference type="ChEBI" id="CHEBI:15740"/>
        <dbReference type="ChEBI" id="CHEBI:30616"/>
        <dbReference type="ChEBI" id="CHEBI:43474"/>
        <dbReference type="ChEBI" id="CHEBI:57453"/>
        <dbReference type="ChEBI" id="CHEBI:195366"/>
        <dbReference type="ChEBI" id="CHEBI:456216"/>
        <dbReference type="EC" id="6.3.4.3"/>
    </reaction>
</comment>
<evidence type="ECO:0000256" key="4">
    <source>
        <dbReference type="ARBA" id="ARBA00022741"/>
    </source>
</evidence>
<name>A0ABP8KCS6_9MICO</name>
<feature type="binding site" evidence="6">
    <location>
        <begin position="76"/>
        <end position="83"/>
    </location>
    <ligand>
        <name>ATP</name>
        <dbReference type="ChEBI" id="CHEBI:30616"/>
    </ligand>
</feature>
<gene>
    <name evidence="6" type="primary">fhs</name>
    <name evidence="7" type="ORF">GCM10023168_15670</name>
</gene>
<reference evidence="8" key="1">
    <citation type="journal article" date="2019" name="Int. J. Syst. Evol. Microbiol.">
        <title>The Global Catalogue of Microorganisms (GCM) 10K type strain sequencing project: providing services to taxonomists for standard genome sequencing and annotation.</title>
        <authorList>
            <consortium name="The Broad Institute Genomics Platform"/>
            <consortium name="The Broad Institute Genome Sequencing Center for Infectious Disease"/>
            <person name="Wu L."/>
            <person name="Ma J."/>
        </authorList>
    </citation>
    <scope>NUCLEOTIDE SEQUENCE [LARGE SCALE GENOMIC DNA]</scope>
    <source>
        <strain evidence="8">JCM 17809</strain>
    </source>
</reference>
<evidence type="ECO:0000313" key="7">
    <source>
        <dbReference type="EMBL" id="GAA4403823.1"/>
    </source>
</evidence>
<dbReference type="Gene3D" id="3.30.1510.10">
    <property type="entry name" value="Domain 2, N(10)-formyltetrahydrofolate synthetase"/>
    <property type="match status" value="1"/>
</dbReference>
<keyword evidence="8" id="KW-1185">Reference proteome</keyword>
<dbReference type="Gene3D" id="3.40.50.300">
    <property type="entry name" value="P-loop containing nucleotide triphosphate hydrolases"/>
    <property type="match status" value="1"/>
</dbReference>
<protein>
    <recommendedName>
        <fullName evidence="6">Formate--tetrahydrofolate ligase</fullName>
        <ecNumber evidence="6">6.3.4.3</ecNumber>
    </recommendedName>
    <alternativeName>
        <fullName evidence="6">Formyltetrahydrofolate synthetase</fullName>
        <shortName evidence="6">FHS</shortName>
        <shortName evidence="6">FTHFS</shortName>
    </alternativeName>
</protein>
<dbReference type="SUPFAM" id="SSF52540">
    <property type="entry name" value="P-loop containing nucleoside triphosphate hydrolases"/>
    <property type="match status" value="1"/>
</dbReference>
<evidence type="ECO:0000256" key="6">
    <source>
        <dbReference type="HAMAP-Rule" id="MF_01543"/>
    </source>
</evidence>
<comment type="similarity">
    <text evidence="6">Belongs to the formate--tetrahydrofolate ligase family.</text>
</comment>
<accession>A0ABP8KCS6</accession>
<dbReference type="InterPro" id="IPR020628">
    <property type="entry name" value="Formate_THF_ligase_CS"/>
</dbReference>
<dbReference type="EC" id="6.3.4.3" evidence="6"/>
<keyword evidence="3 6" id="KW-0436">Ligase</keyword>
<dbReference type="PROSITE" id="PS00722">
    <property type="entry name" value="FTHFS_2"/>
    <property type="match status" value="1"/>
</dbReference>
<dbReference type="Gene3D" id="3.10.410.10">
    <property type="entry name" value="Formyltetrahydrofolate synthetase, domain 3"/>
    <property type="match status" value="1"/>
</dbReference>
<comment type="pathway">
    <text evidence="1 6">One-carbon metabolism; tetrahydrofolate interconversion.</text>
</comment>
<evidence type="ECO:0000256" key="3">
    <source>
        <dbReference type="ARBA" id="ARBA00022598"/>
    </source>
</evidence>
<keyword evidence="4 6" id="KW-0547">Nucleotide-binding</keyword>
<evidence type="ECO:0000313" key="8">
    <source>
        <dbReference type="Proteomes" id="UP001500945"/>
    </source>
</evidence>
<keyword evidence="5 6" id="KW-0067">ATP-binding</keyword>